<keyword evidence="2" id="KW-1185">Reference proteome</keyword>
<evidence type="ECO:0000313" key="1">
    <source>
        <dbReference type="EMBL" id="MFD1674349.1"/>
    </source>
</evidence>
<organism evidence="1 2">
    <name type="scientific">Alicyclobacillus fodiniaquatilis</name>
    <dbReference type="NCBI Taxonomy" id="1661150"/>
    <lineage>
        <taxon>Bacteria</taxon>
        <taxon>Bacillati</taxon>
        <taxon>Bacillota</taxon>
        <taxon>Bacilli</taxon>
        <taxon>Bacillales</taxon>
        <taxon>Alicyclobacillaceae</taxon>
        <taxon>Alicyclobacillus</taxon>
    </lineage>
</organism>
<evidence type="ECO:0000313" key="2">
    <source>
        <dbReference type="Proteomes" id="UP001597079"/>
    </source>
</evidence>
<name>A0ABW4JF14_9BACL</name>
<comment type="caution">
    <text evidence="1">The sequence shown here is derived from an EMBL/GenBank/DDBJ whole genome shotgun (WGS) entry which is preliminary data.</text>
</comment>
<protein>
    <submittedName>
        <fullName evidence="1">Uncharacterized protein</fullName>
    </submittedName>
</protein>
<dbReference type="Proteomes" id="UP001597079">
    <property type="component" value="Unassembled WGS sequence"/>
</dbReference>
<dbReference type="EMBL" id="JBHUCX010000020">
    <property type="protein sequence ID" value="MFD1674349.1"/>
    <property type="molecule type" value="Genomic_DNA"/>
</dbReference>
<proteinExistence type="predicted"/>
<dbReference type="RefSeq" id="WP_377942221.1">
    <property type="nucleotide sequence ID" value="NZ_JBHUCX010000020.1"/>
</dbReference>
<accession>A0ABW4JF14</accession>
<sequence>MGANVLFDDHARTKADVIVELQDVNQGDGGPPCEGREGRSSMTVVLFSGHGHEEVG</sequence>
<reference evidence="2" key="1">
    <citation type="journal article" date="2019" name="Int. J. Syst. Evol. Microbiol.">
        <title>The Global Catalogue of Microorganisms (GCM) 10K type strain sequencing project: providing services to taxonomists for standard genome sequencing and annotation.</title>
        <authorList>
            <consortium name="The Broad Institute Genomics Platform"/>
            <consortium name="The Broad Institute Genome Sequencing Center for Infectious Disease"/>
            <person name="Wu L."/>
            <person name="Ma J."/>
        </authorList>
    </citation>
    <scope>NUCLEOTIDE SEQUENCE [LARGE SCALE GENOMIC DNA]</scope>
    <source>
        <strain evidence="2">CGMCC 1.12286</strain>
    </source>
</reference>
<gene>
    <name evidence="1" type="ORF">ACFSB2_06475</name>
</gene>